<dbReference type="Pfam" id="PF01465">
    <property type="entry name" value="GRIP"/>
    <property type="match status" value="1"/>
</dbReference>
<organism evidence="3">
    <name type="scientific">Camponotus floridanus</name>
    <name type="common">Florida carpenter ant</name>
    <dbReference type="NCBI Taxonomy" id="104421"/>
    <lineage>
        <taxon>Eukaryota</taxon>
        <taxon>Metazoa</taxon>
        <taxon>Ecdysozoa</taxon>
        <taxon>Arthropoda</taxon>
        <taxon>Hexapoda</taxon>
        <taxon>Insecta</taxon>
        <taxon>Pterygota</taxon>
        <taxon>Neoptera</taxon>
        <taxon>Endopterygota</taxon>
        <taxon>Hymenoptera</taxon>
        <taxon>Apocrita</taxon>
        <taxon>Aculeata</taxon>
        <taxon>Formicoidea</taxon>
        <taxon>Formicidae</taxon>
        <taxon>Formicinae</taxon>
        <taxon>Camponotus</taxon>
    </lineage>
</organism>
<dbReference type="PANTHER" id="PTHR19327:SF0">
    <property type="entry name" value="GOLGIN SUBFAMILY A MEMBER 4"/>
    <property type="match status" value="1"/>
</dbReference>
<dbReference type="GO" id="GO:0031267">
    <property type="term" value="F:small GTPase binding"/>
    <property type="evidence" value="ECO:0007669"/>
    <property type="project" value="TreeGrafter"/>
</dbReference>
<evidence type="ECO:0000313" key="3">
    <source>
        <dbReference type="Proteomes" id="UP000000311"/>
    </source>
</evidence>
<dbReference type="EMBL" id="GL438906">
    <property type="protein sequence ID" value="EFN68077.1"/>
    <property type="molecule type" value="Genomic_DNA"/>
</dbReference>
<gene>
    <name evidence="2" type="ORF">EAG_00367</name>
</gene>
<dbReference type="Gene3D" id="1.10.220.60">
    <property type="entry name" value="GRIP domain"/>
    <property type="match status" value="1"/>
</dbReference>
<evidence type="ECO:0000259" key="1">
    <source>
        <dbReference type="PROSITE" id="PS50913"/>
    </source>
</evidence>
<keyword evidence="3" id="KW-1185">Reference proteome</keyword>
<dbReference type="InterPro" id="IPR000237">
    <property type="entry name" value="GRIP_dom"/>
</dbReference>
<feature type="domain" description="GRIP" evidence="1">
    <location>
        <begin position="38"/>
        <end position="85"/>
    </location>
</feature>
<dbReference type="SMART" id="SM00755">
    <property type="entry name" value="Grip"/>
    <property type="match status" value="1"/>
</dbReference>
<dbReference type="SUPFAM" id="SSF101283">
    <property type="entry name" value="GRIP domain"/>
    <property type="match status" value="1"/>
</dbReference>
<sequence length="105" mass="12104">MAAIQTSTGSIHTLQQTLTSQRREIAELRKLVKLRHDTLEDSTEIEYLRNILFEYMMGRETMVLARVIAAVVKFDQEQTTKILKKEEDKLTLVSTTVMCNFVRVG</sequence>
<accession>E2AER2</accession>
<dbReference type="AlphaFoldDB" id="E2AER2"/>
<protein>
    <submittedName>
        <fullName evidence="2">Golgin subfamily A member 4</fullName>
    </submittedName>
</protein>
<dbReference type="OrthoDB" id="5322683at2759"/>
<dbReference type="GO" id="GO:0048193">
    <property type="term" value="P:Golgi vesicle transport"/>
    <property type="evidence" value="ECO:0007669"/>
    <property type="project" value="TreeGrafter"/>
</dbReference>
<dbReference type="Proteomes" id="UP000000311">
    <property type="component" value="Unassembled WGS sequence"/>
</dbReference>
<dbReference type="GO" id="GO:0005794">
    <property type="term" value="C:Golgi apparatus"/>
    <property type="evidence" value="ECO:0007669"/>
    <property type="project" value="TreeGrafter"/>
</dbReference>
<name>E2AER2_CAMFO</name>
<dbReference type="STRING" id="104421.E2AER2"/>
<dbReference type="InParanoid" id="E2AER2"/>
<reference evidence="2 3" key="1">
    <citation type="journal article" date="2010" name="Science">
        <title>Genomic comparison of the ants Camponotus floridanus and Harpegnathos saltator.</title>
        <authorList>
            <person name="Bonasio R."/>
            <person name="Zhang G."/>
            <person name="Ye C."/>
            <person name="Mutti N.S."/>
            <person name="Fang X."/>
            <person name="Qin N."/>
            <person name="Donahue G."/>
            <person name="Yang P."/>
            <person name="Li Q."/>
            <person name="Li C."/>
            <person name="Zhang P."/>
            <person name="Huang Z."/>
            <person name="Berger S.L."/>
            <person name="Reinberg D."/>
            <person name="Wang J."/>
            <person name="Liebig J."/>
        </authorList>
    </citation>
    <scope>NUCLEOTIDE SEQUENCE [LARGE SCALE GENOMIC DNA]</scope>
    <source>
        <strain evidence="3">C129</strain>
    </source>
</reference>
<dbReference type="PROSITE" id="PS50913">
    <property type="entry name" value="GRIP"/>
    <property type="match status" value="1"/>
</dbReference>
<evidence type="ECO:0000313" key="2">
    <source>
        <dbReference type="EMBL" id="EFN68077.1"/>
    </source>
</evidence>
<proteinExistence type="predicted"/>
<dbReference type="PANTHER" id="PTHR19327">
    <property type="entry name" value="GOLGIN"/>
    <property type="match status" value="1"/>
</dbReference>